<dbReference type="InterPro" id="IPR029044">
    <property type="entry name" value="Nucleotide-diphossugar_trans"/>
</dbReference>
<evidence type="ECO:0000256" key="2">
    <source>
        <dbReference type="ARBA" id="ARBA00022676"/>
    </source>
</evidence>
<evidence type="ECO:0000256" key="1">
    <source>
        <dbReference type="ARBA" id="ARBA00006739"/>
    </source>
</evidence>
<name>X1KBH6_9ZZZZ</name>
<comment type="similarity">
    <text evidence="1">Belongs to the glycosyltransferase 2 family.</text>
</comment>
<dbReference type="Gene3D" id="3.90.550.10">
    <property type="entry name" value="Spore Coat Polysaccharide Biosynthesis Protein SpsA, Chain A"/>
    <property type="match status" value="1"/>
</dbReference>
<dbReference type="AlphaFoldDB" id="X1KBH6"/>
<sequence>FDWKRYGLATHEDLDLLWRAKKVGFKSVWSMGSYVHHFGSKTTREMGLNPKKIRRKTLPIFKERKKDPNLYIENDIKLGRVRRMKGTIPILMITWNRFEYTKQAINAILKNTENPFKLIIIDNNSTDGTKKYLKGLKDKRIQIIYLEKNTGLVPPMNMFFRKFSLHRYVAKVDNDTIVSKDWLSKLKEVLDEYPFFAVEANHYLMLSYKIKTNEEFYKHLFKIDFKGNKLYLSDI</sequence>
<dbReference type="PANTHER" id="PTHR43179:SF12">
    <property type="entry name" value="GALACTOFURANOSYLTRANSFERASE GLFT2"/>
    <property type="match status" value="1"/>
</dbReference>
<protein>
    <recommendedName>
        <fullName evidence="4">Glycosyltransferase 2-like domain-containing protein</fullName>
    </recommendedName>
</protein>
<gene>
    <name evidence="5" type="ORF">S03H2_61966</name>
</gene>
<dbReference type="SUPFAM" id="SSF53448">
    <property type="entry name" value="Nucleotide-diphospho-sugar transferases"/>
    <property type="match status" value="1"/>
</dbReference>
<feature type="non-terminal residue" evidence="5">
    <location>
        <position position="235"/>
    </location>
</feature>
<dbReference type="EMBL" id="BARU01040042">
    <property type="protein sequence ID" value="GAH87564.1"/>
    <property type="molecule type" value="Genomic_DNA"/>
</dbReference>
<evidence type="ECO:0000259" key="4">
    <source>
        <dbReference type="Pfam" id="PF00535"/>
    </source>
</evidence>
<accession>X1KBH6</accession>
<feature type="non-terminal residue" evidence="5">
    <location>
        <position position="1"/>
    </location>
</feature>
<feature type="domain" description="Glycosyltransferase 2-like" evidence="4">
    <location>
        <begin position="90"/>
        <end position="213"/>
    </location>
</feature>
<dbReference type="InterPro" id="IPR001173">
    <property type="entry name" value="Glyco_trans_2-like"/>
</dbReference>
<comment type="caution">
    <text evidence="5">The sequence shown here is derived from an EMBL/GenBank/DDBJ whole genome shotgun (WGS) entry which is preliminary data.</text>
</comment>
<dbReference type="GO" id="GO:0016757">
    <property type="term" value="F:glycosyltransferase activity"/>
    <property type="evidence" value="ECO:0007669"/>
    <property type="project" value="UniProtKB-KW"/>
</dbReference>
<evidence type="ECO:0000313" key="5">
    <source>
        <dbReference type="EMBL" id="GAH87564.1"/>
    </source>
</evidence>
<organism evidence="5">
    <name type="scientific">marine sediment metagenome</name>
    <dbReference type="NCBI Taxonomy" id="412755"/>
    <lineage>
        <taxon>unclassified sequences</taxon>
        <taxon>metagenomes</taxon>
        <taxon>ecological metagenomes</taxon>
    </lineage>
</organism>
<reference evidence="5" key="1">
    <citation type="journal article" date="2014" name="Front. Microbiol.">
        <title>High frequency of phylogenetically diverse reductive dehalogenase-homologous genes in deep subseafloor sedimentary metagenomes.</title>
        <authorList>
            <person name="Kawai M."/>
            <person name="Futagami T."/>
            <person name="Toyoda A."/>
            <person name="Takaki Y."/>
            <person name="Nishi S."/>
            <person name="Hori S."/>
            <person name="Arai W."/>
            <person name="Tsubouchi T."/>
            <person name="Morono Y."/>
            <person name="Uchiyama I."/>
            <person name="Ito T."/>
            <person name="Fujiyama A."/>
            <person name="Inagaki F."/>
            <person name="Takami H."/>
        </authorList>
    </citation>
    <scope>NUCLEOTIDE SEQUENCE</scope>
    <source>
        <strain evidence="5">Expedition CK06-06</strain>
    </source>
</reference>
<dbReference type="PANTHER" id="PTHR43179">
    <property type="entry name" value="RHAMNOSYLTRANSFERASE WBBL"/>
    <property type="match status" value="1"/>
</dbReference>
<keyword evidence="2" id="KW-0328">Glycosyltransferase</keyword>
<proteinExistence type="inferred from homology"/>
<keyword evidence="3" id="KW-0808">Transferase</keyword>
<dbReference type="Pfam" id="PF00535">
    <property type="entry name" value="Glycos_transf_2"/>
    <property type="match status" value="1"/>
</dbReference>
<evidence type="ECO:0000256" key="3">
    <source>
        <dbReference type="ARBA" id="ARBA00022679"/>
    </source>
</evidence>